<dbReference type="Proteomes" id="UP001180825">
    <property type="component" value="Unassembled WGS sequence"/>
</dbReference>
<comment type="caution">
    <text evidence="2">The sequence shown here is derived from an EMBL/GenBank/DDBJ whole genome shotgun (WGS) entry which is preliminary data.</text>
</comment>
<evidence type="ECO:0000313" key="2">
    <source>
        <dbReference type="EMBL" id="MDR7331752.1"/>
    </source>
</evidence>
<keyword evidence="3" id="KW-1185">Reference proteome</keyword>
<accession>A0ABU2A5I1</accession>
<dbReference type="InterPro" id="IPR006448">
    <property type="entry name" value="Phage_term_ssu_P27"/>
</dbReference>
<proteinExistence type="predicted"/>
<dbReference type="RefSeq" id="WP_310325291.1">
    <property type="nucleotide sequence ID" value="NZ_JAVDXV010000001.1"/>
</dbReference>
<name>A0ABU2A5I1_9BURK</name>
<organism evidence="2 3">
    <name type="scientific">Roseateles asaccharophilus</name>
    <dbReference type="NCBI Taxonomy" id="582607"/>
    <lineage>
        <taxon>Bacteria</taxon>
        <taxon>Pseudomonadati</taxon>
        <taxon>Pseudomonadota</taxon>
        <taxon>Betaproteobacteria</taxon>
        <taxon>Burkholderiales</taxon>
        <taxon>Sphaerotilaceae</taxon>
        <taxon>Roseateles</taxon>
    </lineage>
</organism>
<evidence type="ECO:0000256" key="1">
    <source>
        <dbReference type="SAM" id="MobiDB-lite"/>
    </source>
</evidence>
<dbReference type="EMBL" id="JAVDXV010000001">
    <property type="protein sequence ID" value="MDR7331752.1"/>
    <property type="molecule type" value="Genomic_DNA"/>
</dbReference>
<protein>
    <submittedName>
        <fullName evidence="2">P27 family predicted phage terminase small subunit</fullName>
    </submittedName>
</protein>
<feature type="region of interest" description="Disordered" evidence="1">
    <location>
        <begin position="1"/>
        <end position="30"/>
    </location>
</feature>
<gene>
    <name evidence="2" type="ORF">J2X21_000864</name>
</gene>
<feature type="compositionally biased region" description="Basic and acidic residues" evidence="1">
    <location>
        <begin position="15"/>
        <end position="24"/>
    </location>
</feature>
<dbReference type="Pfam" id="PF05119">
    <property type="entry name" value="Terminase_4"/>
    <property type="match status" value="1"/>
</dbReference>
<sequence>MAGRPSKPSALKAIEGNRGKRSGNDAEPEFDLVSDLEPPWHLDDGAQQVWRELAFMLRKAQVLTVADKVALELLCNTIADIRLVRARRGDEFVIKSPKTGSEMLAQHLVAEQMLVKRAEALLAKFGMDPASRSKVMVNPQLGLFGDGGADQSNGTGRFFK</sequence>
<reference evidence="2 3" key="1">
    <citation type="submission" date="2023-07" db="EMBL/GenBank/DDBJ databases">
        <title>Sorghum-associated microbial communities from plants grown in Nebraska, USA.</title>
        <authorList>
            <person name="Schachtman D."/>
        </authorList>
    </citation>
    <scope>NUCLEOTIDE SEQUENCE [LARGE SCALE GENOMIC DNA]</scope>
    <source>
        <strain evidence="2 3">BE316</strain>
    </source>
</reference>
<evidence type="ECO:0000313" key="3">
    <source>
        <dbReference type="Proteomes" id="UP001180825"/>
    </source>
</evidence>